<proteinExistence type="predicted"/>
<dbReference type="EMBL" id="JAHHHD010000064">
    <property type="protein sequence ID" value="MBW4662247.1"/>
    <property type="molecule type" value="Genomic_DNA"/>
</dbReference>
<dbReference type="PROSITE" id="PS50198">
    <property type="entry name" value="PPIC_PPIASE_2"/>
    <property type="match status" value="1"/>
</dbReference>
<keyword evidence="4 6" id="KW-0697">Rotamase</keyword>
<evidence type="ECO:0000256" key="1">
    <source>
        <dbReference type="ARBA" id="ARBA00000971"/>
    </source>
</evidence>
<dbReference type="Proteomes" id="UP000757435">
    <property type="component" value="Unassembled WGS sequence"/>
</dbReference>
<dbReference type="AlphaFoldDB" id="A0A951QFT1"/>
<comment type="catalytic activity">
    <reaction evidence="1">
        <text>[protein]-peptidylproline (omega=180) = [protein]-peptidylproline (omega=0)</text>
        <dbReference type="Rhea" id="RHEA:16237"/>
        <dbReference type="Rhea" id="RHEA-COMP:10747"/>
        <dbReference type="Rhea" id="RHEA-COMP:10748"/>
        <dbReference type="ChEBI" id="CHEBI:83833"/>
        <dbReference type="ChEBI" id="CHEBI:83834"/>
        <dbReference type="EC" id="5.2.1.8"/>
    </reaction>
</comment>
<evidence type="ECO:0000313" key="8">
    <source>
        <dbReference type="EMBL" id="MBW4662247.1"/>
    </source>
</evidence>
<protein>
    <recommendedName>
        <fullName evidence="2">peptidylprolyl isomerase</fullName>
        <ecNumber evidence="2">5.2.1.8</ecNumber>
    </recommendedName>
</protein>
<gene>
    <name evidence="8" type="ORF">KME15_26640</name>
</gene>
<keyword evidence="5 6" id="KW-0413">Isomerase</keyword>
<evidence type="ECO:0000256" key="4">
    <source>
        <dbReference type="ARBA" id="ARBA00023110"/>
    </source>
</evidence>
<dbReference type="PANTHER" id="PTHR47245:SF1">
    <property type="entry name" value="FOLDASE PROTEIN PRSA"/>
    <property type="match status" value="1"/>
</dbReference>
<reference evidence="8" key="2">
    <citation type="journal article" date="2022" name="Microbiol. Resour. Announc.">
        <title>Metagenome Sequencing to Explore Phylogenomics of Terrestrial Cyanobacteria.</title>
        <authorList>
            <person name="Ward R.D."/>
            <person name="Stajich J.E."/>
            <person name="Johansen J.R."/>
            <person name="Huntemann M."/>
            <person name="Clum A."/>
            <person name="Foster B."/>
            <person name="Foster B."/>
            <person name="Roux S."/>
            <person name="Palaniappan K."/>
            <person name="Varghese N."/>
            <person name="Mukherjee S."/>
            <person name="Reddy T.B.K."/>
            <person name="Daum C."/>
            <person name="Copeland A."/>
            <person name="Chen I.A."/>
            <person name="Ivanova N.N."/>
            <person name="Kyrpides N.C."/>
            <person name="Shapiro N."/>
            <person name="Eloe-Fadrosh E.A."/>
            <person name="Pietrasiak N."/>
        </authorList>
    </citation>
    <scope>NUCLEOTIDE SEQUENCE</scope>
    <source>
        <strain evidence="8">UHER 2000/2452</strain>
    </source>
</reference>
<dbReference type="SUPFAM" id="SSF54534">
    <property type="entry name" value="FKBP-like"/>
    <property type="match status" value="1"/>
</dbReference>
<keyword evidence="3" id="KW-0732">Signal</keyword>
<reference evidence="8" key="1">
    <citation type="submission" date="2021-05" db="EMBL/GenBank/DDBJ databases">
        <authorList>
            <person name="Pietrasiak N."/>
            <person name="Ward R."/>
            <person name="Stajich J.E."/>
            <person name="Kurbessoian T."/>
        </authorList>
    </citation>
    <scope>NUCLEOTIDE SEQUENCE</scope>
    <source>
        <strain evidence="8">UHER 2000/2452</strain>
    </source>
</reference>
<dbReference type="EC" id="5.2.1.8" evidence="2"/>
<evidence type="ECO:0000256" key="2">
    <source>
        <dbReference type="ARBA" id="ARBA00013194"/>
    </source>
</evidence>
<evidence type="ECO:0000313" key="9">
    <source>
        <dbReference type="Proteomes" id="UP000757435"/>
    </source>
</evidence>
<dbReference type="PANTHER" id="PTHR47245">
    <property type="entry name" value="PEPTIDYLPROLYL ISOMERASE"/>
    <property type="match status" value="1"/>
</dbReference>
<sequence>MGILKIGDRLFSSDQVVSALVQYKLLETLVGQVVLDKVVEEISLSEQEVFHALVGPTDVAIPEDFHGFLAQWCQQKSVTPEYFSAVMLRDLRIEKFKEMGFANQIESEFLRNKLDFDQVEYSLIQMTDLLLAQEIYFQLRDDGASFEKLAQAHSLGSERVAGGWVGPVAMSTLPADVAMLFRSGAPKAIYGPMPVGDRFWIVRLEHLISARLTEATRSSLVNRLYTRWLQSQIQAVTSTPGAIAIQAETAQSAPVASLT</sequence>
<feature type="domain" description="PpiC" evidence="7">
    <location>
        <begin position="118"/>
        <end position="206"/>
    </location>
</feature>
<name>A0A951QFT1_9CYAN</name>
<dbReference type="InterPro" id="IPR000297">
    <property type="entry name" value="PPIase_PpiC"/>
</dbReference>
<evidence type="ECO:0000256" key="5">
    <source>
        <dbReference type="ARBA" id="ARBA00023235"/>
    </source>
</evidence>
<dbReference type="InterPro" id="IPR046357">
    <property type="entry name" value="PPIase_dom_sf"/>
</dbReference>
<dbReference type="Gene3D" id="3.10.50.40">
    <property type="match status" value="1"/>
</dbReference>
<comment type="caution">
    <text evidence="8">The sequence shown here is derived from an EMBL/GenBank/DDBJ whole genome shotgun (WGS) entry which is preliminary data.</text>
</comment>
<dbReference type="InterPro" id="IPR050245">
    <property type="entry name" value="PrsA_foldase"/>
</dbReference>
<evidence type="ECO:0000259" key="7">
    <source>
        <dbReference type="PROSITE" id="PS50198"/>
    </source>
</evidence>
<evidence type="ECO:0000256" key="6">
    <source>
        <dbReference type="PROSITE-ProRule" id="PRU00278"/>
    </source>
</evidence>
<accession>A0A951QFT1</accession>
<dbReference type="GO" id="GO:0003755">
    <property type="term" value="F:peptidyl-prolyl cis-trans isomerase activity"/>
    <property type="evidence" value="ECO:0007669"/>
    <property type="project" value="UniProtKB-KW"/>
</dbReference>
<organism evidence="8 9">
    <name type="scientific">Drouetiella hepatica Uher 2000/2452</name>
    <dbReference type="NCBI Taxonomy" id="904376"/>
    <lineage>
        <taxon>Bacteria</taxon>
        <taxon>Bacillati</taxon>
        <taxon>Cyanobacteriota</taxon>
        <taxon>Cyanophyceae</taxon>
        <taxon>Oculatellales</taxon>
        <taxon>Oculatellaceae</taxon>
        <taxon>Drouetiella</taxon>
    </lineage>
</organism>
<evidence type="ECO:0000256" key="3">
    <source>
        <dbReference type="ARBA" id="ARBA00022729"/>
    </source>
</evidence>